<dbReference type="RefSeq" id="WP_174926686.1">
    <property type="nucleotide sequence ID" value="NZ_CABVLY010000011.1"/>
</dbReference>
<dbReference type="Proteomes" id="UP000755577">
    <property type="component" value="Unassembled WGS sequence"/>
</dbReference>
<dbReference type="EMBL" id="JAFCIQ010000004">
    <property type="protein sequence ID" value="MBM2766214.1"/>
    <property type="molecule type" value="Genomic_DNA"/>
</dbReference>
<protein>
    <submittedName>
        <fullName evidence="1">Uncharacterized protein</fullName>
    </submittedName>
</protein>
<gene>
    <name evidence="1" type="ORF">JQK92_07200</name>
</gene>
<proteinExistence type="predicted"/>
<dbReference type="GeneID" id="56501312"/>
<reference evidence="1 2" key="1">
    <citation type="submission" date="2021-02" db="EMBL/GenBank/DDBJ databases">
        <title>Draft genome of the type strains Burkholderia anthina DSM16086.</title>
        <authorList>
            <person name="Hertel R."/>
            <person name="Meissner J."/>
            <person name="Poehlein A."/>
            <person name="Daniel R."/>
            <person name="Commichau F.M."/>
        </authorList>
    </citation>
    <scope>NUCLEOTIDE SEQUENCE [LARGE SCALE GENOMIC DNA]</scope>
    <source>
        <strain evidence="1 2">DSM 16086</strain>
    </source>
</reference>
<keyword evidence="2" id="KW-1185">Reference proteome</keyword>
<accession>A0ABS2AZT6</accession>
<sequence length="204" mass="23104">MTRASGVMRGADKQATDKLFAGAYVPGNNKPKRVFRIFNADRDVLEFKFSYNDEETAALHARLNGSTTITEHDLRRVSLWKSDRVLGVSGETLAKLNELSAIEELTLTDSRVKDVIDDLVLSQGIGFPMASAILKFIRPAIFPIMDVRAYRALTGIQPSYATYSYEKYISYAQKVTNIARQLNRPLREIDEQLYCYDKLRNGKI</sequence>
<comment type="caution">
    <text evidence="1">The sequence shown here is derived from an EMBL/GenBank/DDBJ whole genome shotgun (WGS) entry which is preliminary data.</text>
</comment>
<organism evidence="1 2">
    <name type="scientific">Burkholderia anthina</name>
    <dbReference type="NCBI Taxonomy" id="179879"/>
    <lineage>
        <taxon>Bacteria</taxon>
        <taxon>Pseudomonadati</taxon>
        <taxon>Pseudomonadota</taxon>
        <taxon>Betaproteobacteria</taxon>
        <taxon>Burkholderiales</taxon>
        <taxon>Burkholderiaceae</taxon>
        <taxon>Burkholderia</taxon>
        <taxon>Burkholderia cepacia complex</taxon>
    </lineage>
</organism>
<evidence type="ECO:0000313" key="2">
    <source>
        <dbReference type="Proteomes" id="UP000755577"/>
    </source>
</evidence>
<evidence type="ECO:0000313" key="1">
    <source>
        <dbReference type="EMBL" id="MBM2766214.1"/>
    </source>
</evidence>
<name>A0ABS2AZT6_9BURK</name>